<dbReference type="Gene3D" id="3.30.450.20">
    <property type="entry name" value="PAS domain"/>
    <property type="match status" value="1"/>
</dbReference>
<keyword evidence="3 5" id="KW-0862">Zinc</keyword>
<dbReference type="PROSITE" id="PS50103">
    <property type="entry name" value="ZF_C3H1"/>
    <property type="match status" value="2"/>
</dbReference>
<keyword evidence="9" id="KW-1185">Reference proteome</keyword>
<dbReference type="Proteomes" id="UP000734854">
    <property type="component" value="Unassembled WGS sequence"/>
</dbReference>
<dbReference type="SUPFAM" id="SSF90229">
    <property type="entry name" value="CCCH zinc finger"/>
    <property type="match status" value="1"/>
</dbReference>
<evidence type="ECO:0000313" key="8">
    <source>
        <dbReference type="EMBL" id="KAG6518541.1"/>
    </source>
</evidence>
<keyword evidence="4" id="KW-0238">DNA-binding</keyword>
<feature type="zinc finger region" description="C3H1-type" evidence="5">
    <location>
        <begin position="55"/>
        <end position="75"/>
    </location>
</feature>
<sequence>MLGKEFWNLPHLQPMRDQKGEVQYFIGVQLDGSEHVEPLQNCIPEDAAKEGEKLFFLKTGFCKYGTICKYHHPKDKHAIHLPLLNSFGLPLHKDMKSCSYFMKTGSCKFGIECKYDHPQPNNIRAMFPGAGPSIYGYAGFSTTIGPHLTGGYSSWLTSWPLYVTSSYMEGLPTPIQPCWSTYMVST</sequence>
<dbReference type="InterPro" id="IPR036855">
    <property type="entry name" value="Znf_CCCH_sf"/>
</dbReference>
<dbReference type="PROSITE" id="PS50113">
    <property type="entry name" value="PAC"/>
    <property type="match status" value="1"/>
</dbReference>
<feature type="domain" description="PAC" evidence="7">
    <location>
        <begin position="1"/>
        <end position="44"/>
    </location>
</feature>
<name>A0A8J5HKT2_ZINOF</name>
<evidence type="ECO:0000259" key="6">
    <source>
        <dbReference type="PROSITE" id="PS50103"/>
    </source>
</evidence>
<dbReference type="SMART" id="SM00356">
    <property type="entry name" value="ZnF_C3H1"/>
    <property type="match status" value="2"/>
</dbReference>
<reference evidence="8 9" key="1">
    <citation type="submission" date="2020-08" db="EMBL/GenBank/DDBJ databases">
        <title>Plant Genome Project.</title>
        <authorList>
            <person name="Zhang R.-G."/>
        </authorList>
    </citation>
    <scope>NUCLEOTIDE SEQUENCE [LARGE SCALE GENOMIC DNA]</scope>
    <source>
        <tissue evidence="8">Rhizome</tissue>
    </source>
</reference>
<dbReference type="Gene3D" id="4.10.1000.10">
    <property type="entry name" value="Zinc finger, CCCH-type"/>
    <property type="match status" value="1"/>
</dbReference>
<protein>
    <submittedName>
        <fullName evidence="8">Uncharacterized protein</fullName>
    </submittedName>
</protein>
<accession>A0A8J5HKT2</accession>
<evidence type="ECO:0000259" key="7">
    <source>
        <dbReference type="PROSITE" id="PS50113"/>
    </source>
</evidence>
<dbReference type="EMBL" id="JACMSC010000006">
    <property type="protein sequence ID" value="KAG6518541.1"/>
    <property type="molecule type" value="Genomic_DNA"/>
</dbReference>
<dbReference type="Pfam" id="PF00642">
    <property type="entry name" value="zf-CCCH"/>
    <property type="match status" value="2"/>
</dbReference>
<organism evidence="8 9">
    <name type="scientific">Zingiber officinale</name>
    <name type="common">Ginger</name>
    <name type="synonym">Amomum zingiber</name>
    <dbReference type="NCBI Taxonomy" id="94328"/>
    <lineage>
        <taxon>Eukaryota</taxon>
        <taxon>Viridiplantae</taxon>
        <taxon>Streptophyta</taxon>
        <taxon>Embryophyta</taxon>
        <taxon>Tracheophyta</taxon>
        <taxon>Spermatophyta</taxon>
        <taxon>Magnoliopsida</taxon>
        <taxon>Liliopsida</taxon>
        <taxon>Zingiberales</taxon>
        <taxon>Zingiberaceae</taxon>
        <taxon>Zingiber</taxon>
    </lineage>
</organism>
<dbReference type="InterPro" id="IPR000700">
    <property type="entry name" value="PAS-assoc_C"/>
</dbReference>
<keyword evidence="1 5" id="KW-0479">Metal-binding</keyword>
<gene>
    <name evidence="8" type="ORF">ZIOFF_022018</name>
</gene>
<dbReference type="GO" id="GO:0003677">
    <property type="term" value="F:DNA binding"/>
    <property type="evidence" value="ECO:0007669"/>
    <property type="project" value="UniProtKB-KW"/>
</dbReference>
<evidence type="ECO:0000256" key="3">
    <source>
        <dbReference type="ARBA" id="ARBA00022833"/>
    </source>
</evidence>
<dbReference type="PANTHER" id="PTHR12506:SF50">
    <property type="entry name" value="ZINC FINGER CCCH DOMAIN-CONTAINING PROTEIN 26"/>
    <property type="match status" value="1"/>
</dbReference>
<comment type="caution">
    <text evidence="8">The sequence shown here is derived from an EMBL/GenBank/DDBJ whole genome shotgun (WGS) entry which is preliminary data.</text>
</comment>
<keyword evidence="2 5" id="KW-0863">Zinc-finger</keyword>
<feature type="domain" description="C3H1-type" evidence="6">
    <location>
        <begin position="55"/>
        <end position="75"/>
    </location>
</feature>
<dbReference type="InterPro" id="IPR050974">
    <property type="entry name" value="Plant_ZF_CCCH"/>
</dbReference>
<dbReference type="GO" id="GO:0008270">
    <property type="term" value="F:zinc ion binding"/>
    <property type="evidence" value="ECO:0007669"/>
    <property type="project" value="UniProtKB-KW"/>
</dbReference>
<dbReference type="GO" id="GO:0003729">
    <property type="term" value="F:mRNA binding"/>
    <property type="evidence" value="ECO:0007669"/>
    <property type="project" value="TreeGrafter"/>
</dbReference>
<evidence type="ECO:0000313" key="9">
    <source>
        <dbReference type="Proteomes" id="UP000734854"/>
    </source>
</evidence>
<dbReference type="AlphaFoldDB" id="A0A8J5HKT2"/>
<feature type="zinc finger region" description="C3H1-type" evidence="5">
    <location>
        <begin position="93"/>
        <end position="120"/>
    </location>
</feature>
<dbReference type="PANTHER" id="PTHR12506">
    <property type="entry name" value="PROTEIN PHOSPHATASE RELATED"/>
    <property type="match status" value="1"/>
</dbReference>
<evidence type="ECO:0000256" key="5">
    <source>
        <dbReference type="PROSITE-ProRule" id="PRU00723"/>
    </source>
</evidence>
<evidence type="ECO:0000256" key="4">
    <source>
        <dbReference type="ARBA" id="ARBA00023125"/>
    </source>
</evidence>
<dbReference type="InterPro" id="IPR000571">
    <property type="entry name" value="Znf_CCCH"/>
</dbReference>
<proteinExistence type="predicted"/>
<evidence type="ECO:0000256" key="1">
    <source>
        <dbReference type="ARBA" id="ARBA00022723"/>
    </source>
</evidence>
<evidence type="ECO:0000256" key="2">
    <source>
        <dbReference type="ARBA" id="ARBA00022771"/>
    </source>
</evidence>
<feature type="domain" description="C3H1-type" evidence="6">
    <location>
        <begin position="93"/>
        <end position="120"/>
    </location>
</feature>